<reference evidence="3" key="2">
    <citation type="submission" date="2024-05" db="EMBL/GenBank/DDBJ databases">
        <title>Rhodohalobacter halophilus gen. nov., sp. nov., a moderately halophilic member of the family Balneolaceae.</title>
        <authorList>
            <person name="Xia J."/>
        </authorList>
    </citation>
    <scope>NUCLEOTIDE SEQUENCE</scope>
    <source>
        <strain evidence="3">WB101</strain>
    </source>
</reference>
<dbReference type="InterPro" id="IPR011330">
    <property type="entry name" value="Glyco_hydro/deAcase_b/a-brl"/>
</dbReference>
<dbReference type="Pfam" id="PF01522">
    <property type="entry name" value="Polysacc_deac_1"/>
    <property type="match status" value="1"/>
</dbReference>
<accession>A0ABS9KAM7</accession>
<protein>
    <submittedName>
        <fullName evidence="3">T9SS type A sorting domain-containing protein</fullName>
    </submittedName>
</protein>
<sequence>MFRIYSFIGVLFISFILGSLFNNGIIAQNPIRDVAIFEVNSNNDEPDPARTHSVKHLANVAGISYIITRDINEASLYAVIIATDGFDGLNLSDVQRDTIKKYIQDGGILISTNLKDPGLYDIAGISDQVFSRSRYSVKFDVTKSKNIFIWIDEPEEKTILIGNESNGNSIFSRSYVTEKAEVLAKFDDGTPAFIRNQFGKGYFYTFGNSFKDLIIRSQLNFDFSANRTYSNGFEPASDVFGLIFRGILIEHIPNLVWKNTSAFNSRSTVILTHDIDAESNMQWMNRYADYENSLGIRATYFVTTHYIDDALDGDYYSGYRDAVANLRDQNQEVGSHSVGHFPDFADLPYGTLGEDIFTYQPGHHGGKTQNATLLGELEVSKKLLEEDTGLPVTSFRSGHLIYPDNLIAGLDTLGYKFNSSYSANDVQTSFPYSPYKTRSFSGTESGILEIPVTISDVLFNEFTTENYVLAADLWNNITEKYYANGAPTVLLIHPNRDLKLRALHRYLENLPRNVSIQSIQSFGNFWLQRNNLSFSSSLENNSLQIQLKNYQILPDSLSLNISNGAYLDDIEIVGSDGNQIAFLSQVNDDNTVLIYIQENEVKNPSSIIPKNSVELWQNYPNPFSGKTIIKYYLKRPSNVRVDIYTITGRKVETLIDEYQFLGPHWVEFDSKQYSSGLYICRVNTDNFSAVKLMTHIK</sequence>
<dbReference type="Gene3D" id="2.60.40.4070">
    <property type="match status" value="1"/>
</dbReference>
<dbReference type="Proteomes" id="UP001165366">
    <property type="component" value="Unassembled WGS sequence"/>
</dbReference>
<dbReference type="RefSeq" id="WP_237852738.1">
    <property type="nucleotide sequence ID" value="NZ_JAKLWS010000004.1"/>
</dbReference>
<name>A0ABS9KAM7_9BACT</name>
<dbReference type="InterPro" id="IPR029062">
    <property type="entry name" value="Class_I_gatase-like"/>
</dbReference>
<dbReference type="Gene3D" id="3.40.50.880">
    <property type="match status" value="1"/>
</dbReference>
<evidence type="ECO:0000259" key="1">
    <source>
        <dbReference type="Pfam" id="PF01522"/>
    </source>
</evidence>
<reference evidence="3" key="1">
    <citation type="submission" date="2022-01" db="EMBL/GenBank/DDBJ databases">
        <authorList>
            <person name="Wang Y."/>
        </authorList>
    </citation>
    <scope>NUCLEOTIDE SEQUENCE</scope>
    <source>
        <strain evidence="3">WB101</strain>
    </source>
</reference>
<evidence type="ECO:0000313" key="4">
    <source>
        <dbReference type="Proteomes" id="UP001165366"/>
    </source>
</evidence>
<dbReference type="InterPro" id="IPR002509">
    <property type="entry name" value="NODB_dom"/>
</dbReference>
<keyword evidence="4" id="KW-1185">Reference proteome</keyword>
<dbReference type="Gene3D" id="3.20.20.370">
    <property type="entry name" value="Glycoside hydrolase/deacetylase"/>
    <property type="match status" value="1"/>
</dbReference>
<gene>
    <name evidence="3" type="ORF">L6773_04925</name>
</gene>
<dbReference type="InterPro" id="IPR026444">
    <property type="entry name" value="Secre_tail"/>
</dbReference>
<dbReference type="Pfam" id="PF18962">
    <property type="entry name" value="Por_Secre_tail"/>
    <property type="match status" value="1"/>
</dbReference>
<feature type="domain" description="NodB homology" evidence="1">
    <location>
        <begin position="266"/>
        <end position="417"/>
    </location>
</feature>
<comment type="caution">
    <text evidence="3">The sequence shown here is derived from an EMBL/GenBank/DDBJ whole genome shotgun (WGS) entry which is preliminary data.</text>
</comment>
<proteinExistence type="predicted"/>
<evidence type="ECO:0000259" key="2">
    <source>
        <dbReference type="Pfam" id="PF18962"/>
    </source>
</evidence>
<evidence type="ECO:0000313" key="3">
    <source>
        <dbReference type="EMBL" id="MCG2587895.1"/>
    </source>
</evidence>
<dbReference type="NCBIfam" id="TIGR04183">
    <property type="entry name" value="Por_Secre_tail"/>
    <property type="match status" value="1"/>
</dbReference>
<dbReference type="EMBL" id="JAKLWS010000004">
    <property type="protein sequence ID" value="MCG2587895.1"/>
    <property type="molecule type" value="Genomic_DNA"/>
</dbReference>
<feature type="domain" description="Secretion system C-terminal sorting" evidence="2">
    <location>
        <begin position="619"/>
        <end position="690"/>
    </location>
</feature>
<organism evidence="3 4">
    <name type="scientific">Rhodohalobacter sulfatireducens</name>
    <dbReference type="NCBI Taxonomy" id="2911366"/>
    <lineage>
        <taxon>Bacteria</taxon>
        <taxon>Pseudomonadati</taxon>
        <taxon>Balneolota</taxon>
        <taxon>Balneolia</taxon>
        <taxon>Balneolales</taxon>
        <taxon>Balneolaceae</taxon>
        <taxon>Rhodohalobacter</taxon>
    </lineage>
</organism>
<dbReference type="SUPFAM" id="SSF88713">
    <property type="entry name" value="Glycoside hydrolase/deacetylase"/>
    <property type="match status" value="1"/>
</dbReference>